<organism evidence="1 2">
    <name type="scientific">Paxillus involutus ATCC 200175</name>
    <dbReference type="NCBI Taxonomy" id="664439"/>
    <lineage>
        <taxon>Eukaryota</taxon>
        <taxon>Fungi</taxon>
        <taxon>Dikarya</taxon>
        <taxon>Basidiomycota</taxon>
        <taxon>Agaricomycotina</taxon>
        <taxon>Agaricomycetes</taxon>
        <taxon>Agaricomycetidae</taxon>
        <taxon>Boletales</taxon>
        <taxon>Paxilineae</taxon>
        <taxon>Paxillaceae</taxon>
        <taxon>Paxillus</taxon>
    </lineage>
</organism>
<reference evidence="1 2" key="1">
    <citation type="submission" date="2014-06" db="EMBL/GenBank/DDBJ databases">
        <authorList>
            <consortium name="DOE Joint Genome Institute"/>
            <person name="Kuo A."/>
            <person name="Kohler A."/>
            <person name="Nagy L.G."/>
            <person name="Floudas D."/>
            <person name="Copeland A."/>
            <person name="Barry K.W."/>
            <person name="Cichocki N."/>
            <person name="Veneault-Fourrey C."/>
            <person name="LaButti K."/>
            <person name="Lindquist E.A."/>
            <person name="Lipzen A."/>
            <person name="Lundell T."/>
            <person name="Morin E."/>
            <person name="Murat C."/>
            <person name="Sun H."/>
            <person name="Tunlid A."/>
            <person name="Henrissat B."/>
            <person name="Grigoriev I.V."/>
            <person name="Hibbett D.S."/>
            <person name="Martin F."/>
            <person name="Nordberg H.P."/>
            <person name="Cantor M.N."/>
            <person name="Hua S.X."/>
        </authorList>
    </citation>
    <scope>NUCLEOTIDE SEQUENCE [LARGE SCALE GENOMIC DNA]</scope>
    <source>
        <strain evidence="1 2">ATCC 200175</strain>
    </source>
</reference>
<dbReference type="HOGENOM" id="CLU_3107026_0_0_1"/>
<proteinExistence type="predicted"/>
<dbReference type="Proteomes" id="UP000053647">
    <property type="component" value="Unassembled WGS sequence"/>
</dbReference>
<sequence>MRSIFPNLSPLIHALRKLVQRGSALQSGAWHYLQKGTTEIPVPVPGYLICK</sequence>
<accession>A0A0C9TCY1</accession>
<evidence type="ECO:0000313" key="1">
    <source>
        <dbReference type="EMBL" id="KIJ13440.1"/>
    </source>
</evidence>
<gene>
    <name evidence="1" type="ORF">PAXINDRAFT_170503</name>
</gene>
<keyword evidence="2" id="KW-1185">Reference proteome</keyword>
<dbReference type="AlphaFoldDB" id="A0A0C9TCY1"/>
<dbReference type="EMBL" id="KN819352">
    <property type="protein sequence ID" value="KIJ13440.1"/>
    <property type="molecule type" value="Genomic_DNA"/>
</dbReference>
<evidence type="ECO:0000313" key="2">
    <source>
        <dbReference type="Proteomes" id="UP000053647"/>
    </source>
</evidence>
<reference evidence="2" key="2">
    <citation type="submission" date="2015-01" db="EMBL/GenBank/DDBJ databases">
        <title>Evolutionary Origins and Diversification of the Mycorrhizal Mutualists.</title>
        <authorList>
            <consortium name="DOE Joint Genome Institute"/>
            <consortium name="Mycorrhizal Genomics Consortium"/>
            <person name="Kohler A."/>
            <person name="Kuo A."/>
            <person name="Nagy L.G."/>
            <person name="Floudas D."/>
            <person name="Copeland A."/>
            <person name="Barry K.W."/>
            <person name="Cichocki N."/>
            <person name="Veneault-Fourrey C."/>
            <person name="LaButti K."/>
            <person name="Lindquist E.A."/>
            <person name="Lipzen A."/>
            <person name="Lundell T."/>
            <person name="Morin E."/>
            <person name="Murat C."/>
            <person name="Riley R."/>
            <person name="Ohm R."/>
            <person name="Sun H."/>
            <person name="Tunlid A."/>
            <person name="Henrissat B."/>
            <person name="Grigoriev I.V."/>
            <person name="Hibbett D.S."/>
            <person name="Martin F."/>
        </authorList>
    </citation>
    <scope>NUCLEOTIDE SEQUENCE [LARGE SCALE GENOMIC DNA]</scope>
    <source>
        <strain evidence="2">ATCC 200175</strain>
    </source>
</reference>
<protein>
    <submittedName>
        <fullName evidence="1">Uncharacterized protein</fullName>
    </submittedName>
</protein>
<name>A0A0C9TCY1_PAXIN</name>